<evidence type="ECO:0000256" key="3">
    <source>
        <dbReference type="ARBA" id="ARBA00022448"/>
    </source>
</evidence>
<keyword evidence="5" id="KW-0571">Peptide transport</keyword>
<dbReference type="EMBL" id="AYZM01000125">
    <property type="protein sequence ID" value="KRN21211.1"/>
    <property type="molecule type" value="Genomic_DNA"/>
</dbReference>
<proteinExistence type="inferred from homology"/>
<keyword evidence="10" id="KW-1185">Reference proteome</keyword>
<dbReference type="CDD" id="cd08504">
    <property type="entry name" value="PBP2_OppA"/>
    <property type="match status" value="1"/>
</dbReference>
<feature type="signal peptide" evidence="7">
    <location>
        <begin position="1"/>
        <end position="22"/>
    </location>
</feature>
<comment type="caution">
    <text evidence="9">The sequence shown here is derived from an EMBL/GenBank/DDBJ whole genome shotgun (WGS) entry which is preliminary data.</text>
</comment>
<name>A0A0R2F168_9LACO</name>
<comment type="subcellular location">
    <subcellularLocation>
        <location evidence="1">Cell envelope</location>
    </subcellularLocation>
</comment>
<keyword evidence="5" id="KW-0653">Protein transport</keyword>
<dbReference type="FunFam" id="3.90.76.10:FF:000001">
    <property type="entry name" value="Oligopeptide ABC transporter substrate-binding protein"/>
    <property type="match status" value="1"/>
</dbReference>
<feature type="chain" id="PRO_5039420167" evidence="7">
    <location>
        <begin position="23"/>
        <end position="545"/>
    </location>
</feature>
<dbReference type="Pfam" id="PF00496">
    <property type="entry name" value="SBP_bac_5"/>
    <property type="match status" value="1"/>
</dbReference>
<organism evidence="9 10">
    <name type="scientific">Secundilactobacillus similis DSM 23365 = JCM 2765</name>
    <dbReference type="NCBI Taxonomy" id="1423804"/>
    <lineage>
        <taxon>Bacteria</taxon>
        <taxon>Bacillati</taxon>
        <taxon>Bacillota</taxon>
        <taxon>Bacilli</taxon>
        <taxon>Lactobacillales</taxon>
        <taxon>Lactobacillaceae</taxon>
        <taxon>Secundilactobacillus</taxon>
    </lineage>
</organism>
<reference evidence="9 10" key="1">
    <citation type="journal article" date="2015" name="Genome Announc.">
        <title>Expanding the biotechnology potential of lactobacilli through comparative genomics of 213 strains and associated genera.</title>
        <authorList>
            <person name="Sun Z."/>
            <person name="Harris H.M."/>
            <person name="McCann A."/>
            <person name="Guo C."/>
            <person name="Argimon S."/>
            <person name="Zhang W."/>
            <person name="Yang X."/>
            <person name="Jeffery I.B."/>
            <person name="Cooney J.C."/>
            <person name="Kagawa T.F."/>
            <person name="Liu W."/>
            <person name="Song Y."/>
            <person name="Salvetti E."/>
            <person name="Wrobel A."/>
            <person name="Rasinkangas P."/>
            <person name="Parkhill J."/>
            <person name="Rea M.C."/>
            <person name="O'Sullivan O."/>
            <person name="Ritari J."/>
            <person name="Douillard F.P."/>
            <person name="Paul Ross R."/>
            <person name="Yang R."/>
            <person name="Briner A.E."/>
            <person name="Felis G.E."/>
            <person name="de Vos W.M."/>
            <person name="Barrangou R."/>
            <person name="Klaenhammer T.R."/>
            <person name="Caufield P.W."/>
            <person name="Cui Y."/>
            <person name="Zhang H."/>
            <person name="O'Toole P.W."/>
        </authorList>
    </citation>
    <scope>NUCLEOTIDE SEQUENCE [LARGE SCALE GENOMIC DNA]</scope>
    <source>
        <strain evidence="9 10">DSM 23365</strain>
    </source>
</reference>
<dbReference type="InterPro" id="IPR039424">
    <property type="entry name" value="SBP_5"/>
</dbReference>
<accession>A0A0R2F168</accession>
<evidence type="ECO:0000256" key="1">
    <source>
        <dbReference type="ARBA" id="ARBA00004196"/>
    </source>
</evidence>
<dbReference type="InterPro" id="IPR000914">
    <property type="entry name" value="SBP_5_dom"/>
</dbReference>
<dbReference type="GO" id="GO:0042597">
    <property type="term" value="C:periplasmic space"/>
    <property type="evidence" value="ECO:0007669"/>
    <property type="project" value="UniProtKB-ARBA"/>
</dbReference>
<dbReference type="STRING" id="1423804.FD14_GL001341"/>
<keyword evidence="9" id="KW-0449">Lipoprotein</keyword>
<feature type="coiled-coil region" evidence="6">
    <location>
        <begin position="473"/>
        <end position="507"/>
    </location>
</feature>
<keyword evidence="6" id="KW-0175">Coiled coil</keyword>
<dbReference type="GO" id="GO:0015833">
    <property type="term" value="P:peptide transport"/>
    <property type="evidence" value="ECO:0007669"/>
    <property type="project" value="UniProtKB-KW"/>
</dbReference>
<evidence type="ECO:0000313" key="10">
    <source>
        <dbReference type="Proteomes" id="UP000051442"/>
    </source>
</evidence>
<dbReference type="GO" id="GO:0030313">
    <property type="term" value="C:cell envelope"/>
    <property type="evidence" value="ECO:0007669"/>
    <property type="project" value="UniProtKB-SubCell"/>
</dbReference>
<keyword evidence="3" id="KW-0813">Transport</keyword>
<evidence type="ECO:0000256" key="6">
    <source>
        <dbReference type="SAM" id="Coils"/>
    </source>
</evidence>
<keyword evidence="4 7" id="KW-0732">Signal</keyword>
<evidence type="ECO:0000256" key="2">
    <source>
        <dbReference type="ARBA" id="ARBA00005695"/>
    </source>
</evidence>
<dbReference type="OrthoDB" id="403896at2"/>
<comment type="similarity">
    <text evidence="2">Belongs to the bacterial solute-binding protein 5 family.</text>
</comment>
<evidence type="ECO:0000256" key="4">
    <source>
        <dbReference type="ARBA" id="ARBA00022729"/>
    </source>
</evidence>
<gene>
    <name evidence="9" type="ORF">FD14_GL001341</name>
</gene>
<dbReference type="Proteomes" id="UP000051442">
    <property type="component" value="Unassembled WGS sequence"/>
</dbReference>
<evidence type="ECO:0000313" key="9">
    <source>
        <dbReference type="EMBL" id="KRN21211.1"/>
    </source>
</evidence>
<dbReference type="Gene3D" id="3.10.105.10">
    <property type="entry name" value="Dipeptide-binding Protein, Domain 3"/>
    <property type="match status" value="1"/>
</dbReference>
<dbReference type="GO" id="GO:1904680">
    <property type="term" value="F:peptide transmembrane transporter activity"/>
    <property type="evidence" value="ECO:0007669"/>
    <property type="project" value="TreeGrafter"/>
</dbReference>
<dbReference type="Gene3D" id="3.90.76.10">
    <property type="entry name" value="Dipeptide-binding Protein, Domain 1"/>
    <property type="match status" value="1"/>
</dbReference>
<dbReference type="GO" id="GO:0043190">
    <property type="term" value="C:ATP-binding cassette (ABC) transporter complex"/>
    <property type="evidence" value="ECO:0007669"/>
    <property type="project" value="InterPro"/>
</dbReference>
<dbReference type="RefSeq" id="WP_054733290.1">
    <property type="nucleotide sequence ID" value="NZ_AYZM01000125.1"/>
</dbReference>
<dbReference type="SUPFAM" id="SSF53850">
    <property type="entry name" value="Periplasmic binding protein-like II"/>
    <property type="match status" value="1"/>
</dbReference>
<dbReference type="PANTHER" id="PTHR30290:SF10">
    <property type="entry name" value="PERIPLASMIC OLIGOPEPTIDE-BINDING PROTEIN-RELATED"/>
    <property type="match status" value="1"/>
</dbReference>
<evidence type="ECO:0000256" key="5">
    <source>
        <dbReference type="ARBA" id="ARBA00022856"/>
    </source>
</evidence>
<dbReference type="InterPro" id="IPR030678">
    <property type="entry name" value="Peptide/Ni-bd"/>
</dbReference>
<dbReference type="AlphaFoldDB" id="A0A0R2F168"/>
<sequence>MKRKTVFGITALGLGLLLSACGQTSSSNGTPKTGTQSKALKVTASQAIATTDPNKATDIVSQAAIAQIYEGLYTTNKQGKVVPGVATKIATPTNGGKTYTITLRKDAKWSNGEPVTAQDFVYSLQRQVDPKTKSQEAGHVEGIANATAINNGKKAVSTLGAKALNKHKLQITLAQKTPWFNSRLATELYPLNQKFVSKYGEKYGSSAAKTLSNGAYNIKNWTGSSDTWTYAKNGKYFNAKDVRLKTVKVQTVKDNSTAQNLFASGDVQVTTVTGNQVQADSTGKLKKNLKLTKLNRLNFIVWNSKQKATNNTALRKAVSYAINRKALVKNVLKDGSLPSKSAIPEGNFTNPTTGKDFNADTGNLYPYNLKKARQYWQQAQQELGKKTVSIELLTNDQDVNKSVGEYIQGAVQQNLKGLKVSLRAIPLNNEISTFTKGDFQSGTLSWTSDFQDPVDFLNKASITNSINFGKFDNKSYEKQIATISADKQSAKDRYQTMQATAKALADNQGFTPLYQSTQANLISTKVAGVQPTLLRDTLYRYAYWK</sequence>
<evidence type="ECO:0000256" key="7">
    <source>
        <dbReference type="SAM" id="SignalP"/>
    </source>
</evidence>
<dbReference type="PANTHER" id="PTHR30290">
    <property type="entry name" value="PERIPLASMIC BINDING COMPONENT OF ABC TRANSPORTER"/>
    <property type="match status" value="1"/>
</dbReference>
<dbReference type="PIRSF" id="PIRSF002741">
    <property type="entry name" value="MppA"/>
    <property type="match status" value="1"/>
</dbReference>
<evidence type="ECO:0000259" key="8">
    <source>
        <dbReference type="Pfam" id="PF00496"/>
    </source>
</evidence>
<dbReference type="PATRIC" id="fig|1423804.4.peg.1440"/>
<dbReference type="Gene3D" id="3.40.190.10">
    <property type="entry name" value="Periplasmic binding protein-like II"/>
    <property type="match status" value="1"/>
</dbReference>
<protein>
    <submittedName>
        <fullName evidence="9">Lipoprotein, peptide binding protein oppa like protein</fullName>
    </submittedName>
</protein>
<dbReference type="PROSITE" id="PS51257">
    <property type="entry name" value="PROKAR_LIPOPROTEIN"/>
    <property type="match status" value="1"/>
</dbReference>
<feature type="domain" description="Solute-binding protein family 5" evidence="8">
    <location>
        <begin position="80"/>
        <end position="460"/>
    </location>
</feature>